<dbReference type="RefSeq" id="WP_270948717.1">
    <property type="nucleotide sequence ID" value="NZ_JAQGLA010000013.1"/>
</dbReference>
<evidence type="ECO:0000256" key="3">
    <source>
        <dbReference type="ARBA" id="ARBA00023163"/>
    </source>
</evidence>
<keyword evidence="1" id="KW-0805">Transcription regulation</keyword>
<dbReference type="Gene3D" id="1.10.10.10">
    <property type="entry name" value="Winged helix-like DNA-binding domain superfamily/Winged helix DNA-binding domain"/>
    <property type="match status" value="1"/>
</dbReference>
<dbReference type="SMART" id="SM00346">
    <property type="entry name" value="HTH_ICLR"/>
    <property type="match status" value="1"/>
</dbReference>
<feature type="domain" description="HTH iclR-type" evidence="4">
    <location>
        <begin position="10"/>
        <end position="72"/>
    </location>
</feature>
<sequence>MGTKQDQGKTDMVGKALRLLVLLGDQPDGTNASELSRLADLPFSTTYRLLGSLTRNGFVQLDPDSRRYRLGLRVFQLGQRVAHAHGFAGAALPVLQRVTETTHEATLLQVVDDDRVLTAQKVDGPQKYRITSDPGGHELLHSTSSGKVLVAFSEPAESKRLVAELDLAERCPNTITAREVFRQEIERIQQRGYATNDEENDPGMRAIAVPVLDSRGIAIASLATAVPAFRYSVDELTQFIPLLKEAAEELAVRLPLH</sequence>
<dbReference type="InterPro" id="IPR029016">
    <property type="entry name" value="GAF-like_dom_sf"/>
</dbReference>
<evidence type="ECO:0000259" key="5">
    <source>
        <dbReference type="PROSITE" id="PS51078"/>
    </source>
</evidence>
<gene>
    <name evidence="6" type="ORF">OU415_11870</name>
</gene>
<keyword evidence="7" id="KW-1185">Reference proteome</keyword>
<comment type="caution">
    <text evidence="6">The sequence shown here is derived from an EMBL/GenBank/DDBJ whole genome shotgun (WGS) entry which is preliminary data.</text>
</comment>
<name>A0ABT4UWS5_9PSEU</name>
<dbReference type="InterPro" id="IPR005471">
    <property type="entry name" value="Tscrpt_reg_IclR_N"/>
</dbReference>
<dbReference type="PANTHER" id="PTHR30136:SF35">
    <property type="entry name" value="HTH-TYPE TRANSCRIPTIONAL REGULATOR RV1719"/>
    <property type="match status" value="1"/>
</dbReference>
<dbReference type="SUPFAM" id="SSF46785">
    <property type="entry name" value="Winged helix' DNA-binding domain"/>
    <property type="match status" value="1"/>
</dbReference>
<keyword evidence="3" id="KW-0804">Transcription</keyword>
<dbReference type="EMBL" id="JAQGLA010000013">
    <property type="protein sequence ID" value="MDA3626135.1"/>
    <property type="molecule type" value="Genomic_DNA"/>
</dbReference>
<dbReference type="InterPro" id="IPR036390">
    <property type="entry name" value="WH_DNA-bd_sf"/>
</dbReference>
<dbReference type="Gene3D" id="3.30.450.40">
    <property type="match status" value="1"/>
</dbReference>
<accession>A0ABT4UWS5</accession>
<dbReference type="Proteomes" id="UP001210380">
    <property type="component" value="Unassembled WGS sequence"/>
</dbReference>
<evidence type="ECO:0000313" key="7">
    <source>
        <dbReference type="Proteomes" id="UP001210380"/>
    </source>
</evidence>
<dbReference type="PROSITE" id="PS51078">
    <property type="entry name" value="ICLR_ED"/>
    <property type="match status" value="1"/>
</dbReference>
<proteinExistence type="predicted"/>
<reference evidence="6 7" key="1">
    <citation type="submission" date="2022-11" db="EMBL/GenBank/DDBJ databases">
        <title>Draft genome sequence of Saccharopolyspora sp. WRP15-2 isolated from rhizosphere soils of wild rice in Thailand.</title>
        <authorList>
            <person name="Duangmal K."/>
            <person name="Kammanee S."/>
            <person name="Muangham S."/>
        </authorList>
    </citation>
    <scope>NUCLEOTIDE SEQUENCE [LARGE SCALE GENOMIC DNA]</scope>
    <source>
        <strain evidence="6 7">WRP15-2</strain>
    </source>
</reference>
<evidence type="ECO:0000259" key="4">
    <source>
        <dbReference type="PROSITE" id="PS51077"/>
    </source>
</evidence>
<dbReference type="InterPro" id="IPR036388">
    <property type="entry name" value="WH-like_DNA-bd_sf"/>
</dbReference>
<dbReference type="PROSITE" id="PS51077">
    <property type="entry name" value="HTH_ICLR"/>
    <property type="match status" value="1"/>
</dbReference>
<dbReference type="InterPro" id="IPR050707">
    <property type="entry name" value="HTH_MetabolicPath_Reg"/>
</dbReference>
<feature type="domain" description="IclR-ED" evidence="5">
    <location>
        <begin position="73"/>
        <end position="256"/>
    </location>
</feature>
<protein>
    <submittedName>
        <fullName evidence="6">IclR family transcriptional regulator</fullName>
    </submittedName>
</protein>
<evidence type="ECO:0000256" key="2">
    <source>
        <dbReference type="ARBA" id="ARBA00023125"/>
    </source>
</evidence>
<evidence type="ECO:0000256" key="1">
    <source>
        <dbReference type="ARBA" id="ARBA00023015"/>
    </source>
</evidence>
<organism evidence="6 7">
    <name type="scientific">Saccharopolyspora oryzae</name>
    <dbReference type="NCBI Taxonomy" id="2997343"/>
    <lineage>
        <taxon>Bacteria</taxon>
        <taxon>Bacillati</taxon>
        <taxon>Actinomycetota</taxon>
        <taxon>Actinomycetes</taxon>
        <taxon>Pseudonocardiales</taxon>
        <taxon>Pseudonocardiaceae</taxon>
        <taxon>Saccharopolyspora</taxon>
    </lineage>
</organism>
<dbReference type="PANTHER" id="PTHR30136">
    <property type="entry name" value="HELIX-TURN-HELIX TRANSCRIPTIONAL REGULATOR, ICLR FAMILY"/>
    <property type="match status" value="1"/>
</dbReference>
<dbReference type="Pfam" id="PF01614">
    <property type="entry name" value="IclR_C"/>
    <property type="match status" value="1"/>
</dbReference>
<dbReference type="Pfam" id="PF09339">
    <property type="entry name" value="HTH_IclR"/>
    <property type="match status" value="1"/>
</dbReference>
<dbReference type="InterPro" id="IPR014757">
    <property type="entry name" value="Tscrpt_reg_IclR_C"/>
</dbReference>
<dbReference type="SUPFAM" id="SSF55781">
    <property type="entry name" value="GAF domain-like"/>
    <property type="match status" value="1"/>
</dbReference>
<evidence type="ECO:0000313" key="6">
    <source>
        <dbReference type="EMBL" id="MDA3626135.1"/>
    </source>
</evidence>
<keyword evidence="2" id="KW-0238">DNA-binding</keyword>